<evidence type="ECO:0000313" key="2">
    <source>
        <dbReference type="Proteomes" id="UP000027135"/>
    </source>
</evidence>
<evidence type="ECO:0000313" key="1">
    <source>
        <dbReference type="EMBL" id="KDR16355.1"/>
    </source>
</evidence>
<protein>
    <submittedName>
        <fullName evidence="1">Uncharacterized protein</fullName>
    </submittedName>
</protein>
<dbReference type="InParanoid" id="A0A067R2T7"/>
<keyword evidence="2" id="KW-1185">Reference proteome</keyword>
<gene>
    <name evidence="1" type="ORF">L798_09693</name>
</gene>
<sequence length="68" mass="7717">MQAVGTCIIIHSVDQRIIATKNNNITAQHCLYQANQKVTNPLLFGCDATGRHGCKIWQYQVLLIYEQQ</sequence>
<reference evidence="1 2" key="1">
    <citation type="journal article" date="2014" name="Nat. Commun.">
        <title>Molecular traces of alternative social organization in a termite genome.</title>
        <authorList>
            <person name="Terrapon N."/>
            <person name="Li C."/>
            <person name="Robertson H.M."/>
            <person name="Ji L."/>
            <person name="Meng X."/>
            <person name="Booth W."/>
            <person name="Chen Z."/>
            <person name="Childers C.P."/>
            <person name="Glastad K.M."/>
            <person name="Gokhale K."/>
            <person name="Gowin J."/>
            <person name="Gronenberg W."/>
            <person name="Hermansen R.A."/>
            <person name="Hu H."/>
            <person name="Hunt B.G."/>
            <person name="Huylmans A.K."/>
            <person name="Khalil S.M."/>
            <person name="Mitchell R.D."/>
            <person name="Munoz-Torres M.C."/>
            <person name="Mustard J.A."/>
            <person name="Pan H."/>
            <person name="Reese J.T."/>
            <person name="Scharf M.E."/>
            <person name="Sun F."/>
            <person name="Vogel H."/>
            <person name="Xiao J."/>
            <person name="Yang W."/>
            <person name="Yang Z."/>
            <person name="Yang Z."/>
            <person name="Zhou J."/>
            <person name="Zhu J."/>
            <person name="Brent C.S."/>
            <person name="Elsik C.G."/>
            <person name="Goodisman M.A."/>
            <person name="Liberles D.A."/>
            <person name="Roe R.M."/>
            <person name="Vargo E.L."/>
            <person name="Vilcinskas A."/>
            <person name="Wang J."/>
            <person name="Bornberg-Bauer E."/>
            <person name="Korb J."/>
            <person name="Zhang G."/>
            <person name="Liebig J."/>
        </authorList>
    </citation>
    <scope>NUCLEOTIDE SEQUENCE [LARGE SCALE GENOMIC DNA]</scope>
    <source>
        <tissue evidence="1">Whole organism</tissue>
    </source>
</reference>
<organism evidence="1 2">
    <name type="scientific">Zootermopsis nevadensis</name>
    <name type="common">Dampwood termite</name>
    <dbReference type="NCBI Taxonomy" id="136037"/>
    <lineage>
        <taxon>Eukaryota</taxon>
        <taxon>Metazoa</taxon>
        <taxon>Ecdysozoa</taxon>
        <taxon>Arthropoda</taxon>
        <taxon>Hexapoda</taxon>
        <taxon>Insecta</taxon>
        <taxon>Pterygota</taxon>
        <taxon>Neoptera</taxon>
        <taxon>Polyneoptera</taxon>
        <taxon>Dictyoptera</taxon>
        <taxon>Blattodea</taxon>
        <taxon>Blattoidea</taxon>
        <taxon>Termitoidae</taxon>
        <taxon>Termopsidae</taxon>
        <taxon>Zootermopsis</taxon>
    </lineage>
</organism>
<accession>A0A067R2T7</accession>
<name>A0A067R2T7_ZOONE</name>
<proteinExistence type="predicted"/>
<dbReference type="Proteomes" id="UP000027135">
    <property type="component" value="Unassembled WGS sequence"/>
</dbReference>
<dbReference type="AlphaFoldDB" id="A0A067R2T7"/>
<dbReference type="EMBL" id="KK852798">
    <property type="protein sequence ID" value="KDR16355.1"/>
    <property type="molecule type" value="Genomic_DNA"/>
</dbReference>